<accession>A0A8S9H9C7</accession>
<protein>
    <submittedName>
        <fullName evidence="1">Uncharacterized protein</fullName>
    </submittedName>
</protein>
<dbReference type="Proteomes" id="UP000712281">
    <property type="component" value="Unassembled WGS sequence"/>
</dbReference>
<dbReference type="AlphaFoldDB" id="A0A8S9H9C7"/>
<name>A0A8S9H9C7_BRACR</name>
<gene>
    <name evidence="1" type="ORF">F2Q68_00037897</name>
</gene>
<organism evidence="1 2">
    <name type="scientific">Brassica cretica</name>
    <name type="common">Mustard</name>
    <dbReference type="NCBI Taxonomy" id="69181"/>
    <lineage>
        <taxon>Eukaryota</taxon>
        <taxon>Viridiplantae</taxon>
        <taxon>Streptophyta</taxon>
        <taxon>Embryophyta</taxon>
        <taxon>Tracheophyta</taxon>
        <taxon>Spermatophyta</taxon>
        <taxon>Magnoliopsida</taxon>
        <taxon>eudicotyledons</taxon>
        <taxon>Gunneridae</taxon>
        <taxon>Pentapetalae</taxon>
        <taxon>rosids</taxon>
        <taxon>malvids</taxon>
        <taxon>Brassicales</taxon>
        <taxon>Brassicaceae</taxon>
        <taxon>Brassiceae</taxon>
        <taxon>Brassica</taxon>
    </lineage>
</organism>
<evidence type="ECO:0000313" key="1">
    <source>
        <dbReference type="EMBL" id="KAF2553454.1"/>
    </source>
</evidence>
<sequence>MGLDIRIIKTDERSLWYMVVVVVKIWRQIWIRVRALSLLYLTFSEWVSRLAWLLALSFSPVDGVAVFLRLSGWSPSASLLGRFQGVDLGPLPVRLGLSSSLPLWMVSVSCEVLSAKAAIYGISASCS</sequence>
<evidence type="ECO:0000313" key="2">
    <source>
        <dbReference type="Proteomes" id="UP000712281"/>
    </source>
</evidence>
<reference evidence="1" key="1">
    <citation type="submission" date="2019-12" db="EMBL/GenBank/DDBJ databases">
        <title>Genome sequencing and annotation of Brassica cretica.</title>
        <authorList>
            <person name="Studholme D.J."/>
            <person name="Sarris P.F."/>
        </authorList>
    </citation>
    <scope>NUCLEOTIDE SEQUENCE</scope>
    <source>
        <strain evidence="1">PFS-001/15</strain>
        <tissue evidence="1">Leaf</tissue>
    </source>
</reference>
<comment type="caution">
    <text evidence="1">The sequence shown here is derived from an EMBL/GenBank/DDBJ whole genome shotgun (WGS) entry which is preliminary data.</text>
</comment>
<dbReference type="EMBL" id="QGKW02001988">
    <property type="protein sequence ID" value="KAF2553454.1"/>
    <property type="molecule type" value="Genomic_DNA"/>
</dbReference>
<proteinExistence type="predicted"/>